<organism evidence="3 4">
    <name type="scientific">Candidatus Electrothrix marina</name>
    <dbReference type="NCBI Taxonomy" id="1859130"/>
    <lineage>
        <taxon>Bacteria</taxon>
        <taxon>Pseudomonadati</taxon>
        <taxon>Thermodesulfobacteriota</taxon>
        <taxon>Desulfobulbia</taxon>
        <taxon>Desulfobulbales</taxon>
        <taxon>Desulfobulbaceae</taxon>
        <taxon>Candidatus Electrothrix</taxon>
    </lineage>
</organism>
<dbReference type="GO" id="GO:0042834">
    <property type="term" value="F:peptidoglycan binding"/>
    <property type="evidence" value="ECO:0007669"/>
    <property type="project" value="InterPro"/>
</dbReference>
<dbReference type="InterPro" id="IPR049945">
    <property type="entry name" value="AAA_22"/>
</dbReference>
<proteinExistence type="predicted"/>
<dbReference type="EMBL" id="MTKS01000095">
    <property type="protein sequence ID" value="RWX51703.1"/>
    <property type="molecule type" value="Genomic_DNA"/>
</dbReference>
<dbReference type="Gene3D" id="3.30.70.1070">
    <property type="entry name" value="Sporulation related repeat"/>
    <property type="match status" value="1"/>
</dbReference>
<dbReference type="CDD" id="cd00009">
    <property type="entry name" value="AAA"/>
    <property type="match status" value="1"/>
</dbReference>
<evidence type="ECO:0000256" key="1">
    <source>
        <dbReference type="SAM" id="MobiDB-lite"/>
    </source>
</evidence>
<feature type="domain" description="ORC1/DEAH AAA+ ATPase" evidence="2">
    <location>
        <begin position="42"/>
        <end position="166"/>
    </location>
</feature>
<dbReference type="PANTHER" id="PTHR35894:SF1">
    <property type="entry name" value="PHOSPHORIBULOKINASE _ URIDINE KINASE FAMILY"/>
    <property type="match status" value="1"/>
</dbReference>
<dbReference type="PANTHER" id="PTHR35894">
    <property type="entry name" value="GENERAL SECRETION PATHWAY PROTEIN A-RELATED"/>
    <property type="match status" value="1"/>
</dbReference>
<dbReference type="InterPro" id="IPR052026">
    <property type="entry name" value="ExeA_AAA_ATPase_DNA-bind"/>
</dbReference>
<evidence type="ECO:0000313" key="4">
    <source>
        <dbReference type="Proteomes" id="UP000288892"/>
    </source>
</evidence>
<sequence length="656" mass="71494">MYLRHFGLKYPPFTRKPNPDVFFAQAGRKNILKDLRDDLRQGNAAMLLTGPEASGKTLFCRLIRHRLDGTSCKVVYLDNPVGSFDELLGRICLQLGMPLSADMEQDMTAVLQTLLRGRQEKGKRVLLLIDEAEKMFLAALERLFRLLNELNEQYGTQAMLVGRPALNISLEQLSGYCEDVRIASSYKLEAFSPEETGAYLVYRLRAAGGGRGLKDPVFSGDAVQEIFRLGKGVPGVTDGIAEAALENAAAVGAGSVLPVHVAVPDDPDGSPVQFDDEESGGRRTGLLLLLALCLLAFFFFGRTSFFSDQEDASQEAVQESVGVVPENTEISLALPEDEDAPLPFVEEDDGADNPAEEPSLFSLPVPHPDFKKKEEEKSQSPRGKISGEEGAEVVAEAAEEKPAETRPALSPEELQQAAQATSSGEPGSETLATAKKLPVIKPTWIIELAPGMKKTRPPAPEEHAVEKPAPESGQEEKETATAPPKPKTLVPVASAKGVAVSRVSVPQQAQPQAETPVAAPVRKPEEIRVPKIVVPPVAPQSASARADQLFARYLGAGNRWTKEKYGNKFTVQLLVLSADDAAADIKKMIVRDEYQEQGRKLYILHRDTLPPTLFVCYGVYSSMDEARNARNAMPLFLRKHHPYALSISDVLAKARD</sequence>
<feature type="compositionally biased region" description="Acidic residues" evidence="1">
    <location>
        <begin position="335"/>
        <end position="355"/>
    </location>
</feature>
<dbReference type="SUPFAM" id="SSF52540">
    <property type="entry name" value="P-loop containing nucleoside triphosphate hydrolases"/>
    <property type="match status" value="1"/>
</dbReference>
<gene>
    <name evidence="3" type="ORF">VU01_10952</name>
</gene>
<feature type="compositionally biased region" description="Polar residues" evidence="1">
    <location>
        <begin position="416"/>
        <end position="425"/>
    </location>
</feature>
<reference evidence="3 4" key="1">
    <citation type="submission" date="2017-01" db="EMBL/GenBank/DDBJ databases">
        <title>The cable genome- insights into the physiology and evolution of filamentous bacteria capable of sulfide oxidation via long distance electron transfer.</title>
        <authorList>
            <person name="Schreiber L."/>
            <person name="Bjerg J.T."/>
            <person name="Boggild A."/>
            <person name="Van De Vossenberg J."/>
            <person name="Meysman F."/>
            <person name="Nielsen L.P."/>
            <person name="Schramm A."/>
            <person name="Kjeldsen K.U."/>
        </authorList>
    </citation>
    <scope>NUCLEOTIDE SEQUENCE [LARGE SCALE GENOMIC DNA]</scope>
    <source>
        <strain evidence="3">A5</strain>
    </source>
</reference>
<dbReference type="InterPro" id="IPR036680">
    <property type="entry name" value="SPOR-like_sf"/>
</dbReference>
<dbReference type="InterPro" id="IPR027417">
    <property type="entry name" value="P-loop_NTPase"/>
</dbReference>
<evidence type="ECO:0000259" key="2">
    <source>
        <dbReference type="Pfam" id="PF13401"/>
    </source>
</evidence>
<evidence type="ECO:0000313" key="3">
    <source>
        <dbReference type="EMBL" id="RWX51703.1"/>
    </source>
</evidence>
<dbReference type="Proteomes" id="UP000288892">
    <property type="component" value="Unassembled WGS sequence"/>
</dbReference>
<feature type="region of interest" description="Disordered" evidence="1">
    <location>
        <begin position="450"/>
        <end position="490"/>
    </location>
</feature>
<feature type="compositionally biased region" description="Basic and acidic residues" evidence="1">
    <location>
        <begin position="459"/>
        <end position="479"/>
    </location>
</feature>
<name>A0A444JF72_9BACT</name>
<keyword evidence="4" id="KW-1185">Reference proteome</keyword>
<dbReference type="Gene3D" id="3.40.50.300">
    <property type="entry name" value="P-loop containing nucleotide triphosphate hydrolases"/>
    <property type="match status" value="1"/>
</dbReference>
<dbReference type="AlphaFoldDB" id="A0A444JF72"/>
<dbReference type="Pfam" id="PF13401">
    <property type="entry name" value="AAA_22"/>
    <property type="match status" value="1"/>
</dbReference>
<feature type="compositionally biased region" description="Basic and acidic residues" evidence="1">
    <location>
        <begin position="368"/>
        <end position="379"/>
    </location>
</feature>
<feature type="region of interest" description="Disordered" evidence="1">
    <location>
        <begin position="332"/>
        <end position="435"/>
    </location>
</feature>
<protein>
    <submittedName>
        <fullName evidence="3">Type II secretory pathway, component ExeA (Predicted ATPase)</fullName>
    </submittedName>
</protein>
<accession>A0A444JF72</accession>
<comment type="caution">
    <text evidence="3">The sequence shown here is derived from an EMBL/GenBank/DDBJ whole genome shotgun (WGS) entry which is preliminary data.</text>
</comment>
<dbReference type="GO" id="GO:0016887">
    <property type="term" value="F:ATP hydrolysis activity"/>
    <property type="evidence" value="ECO:0007669"/>
    <property type="project" value="InterPro"/>
</dbReference>